<dbReference type="PANTHER" id="PTHR32119:SF2">
    <property type="entry name" value="OROTIDINE 5'-PHOSPHATE DECARBOXYLASE"/>
    <property type="match status" value="1"/>
</dbReference>
<evidence type="ECO:0000256" key="8">
    <source>
        <dbReference type="PIRSR" id="PIRSR614732-1"/>
    </source>
</evidence>
<evidence type="ECO:0000256" key="1">
    <source>
        <dbReference type="ARBA" id="ARBA00004861"/>
    </source>
</evidence>
<dbReference type="OrthoDB" id="10263753at2759"/>
<keyword evidence="13" id="KW-1185">Reference proteome</keyword>
<proteinExistence type="inferred from homology"/>
<dbReference type="GO" id="GO:0044205">
    <property type="term" value="P:'de novo' UMP biosynthetic process"/>
    <property type="evidence" value="ECO:0007669"/>
    <property type="project" value="UniProtKB-UniPathway"/>
</dbReference>
<dbReference type="Gene3D" id="3.20.20.70">
    <property type="entry name" value="Aldolase class I"/>
    <property type="match status" value="1"/>
</dbReference>
<dbReference type="GO" id="GO:0006207">
    <property type="term" value="P:'de novo' pyrimidine nucleobase biosynthetic process"/>
    <property type="evidence" value="ECO:0007669"/>
    <property type="project" value="InterPro"/>
</dbReference>
<dbReference type="CDD" id="cd04725">
    <property type="entry name" value="OMP_decarboxylase_like"/>
    <property type="match status" value="1"/>
</dbReference>
<feature type="binding site" evidence="9">
    <location>
        <position position="246"/>
    </location>
    <ligand>
        <name>substrate</name>
    </ligand>
</feature>
<feature type="binding site" evidence="9">
    <location>
        <position position="226"/>
    </location>
    <ligand>
        <name>substrate</name>
    </ligand>
</feature>
<feature type="domain" description="Orotidine 5'-phosphate decarboxylase" evidence="11">
    <location>
        <begin position="34"/>
        <end position="258"/>
    </location>
</feature>
<dbReference type="InParanoid" id="A0A194WV54"/>
<dbReference type="InterPro" id="IPR018089">
    <property type="entry name" value="OMPdecase_AS"/>
</dbReference>
<feature type="binding site" evidence="9">
    <location>
        <position position="40"/>
    </location>
    <ligand>
        <name>substrate</name>
    </ligand>
</feature>
<comment type="similarity">
    <text evidence="2 10">Belongs to the OMP decarboxylase family.</text>
</comment>
<dbReference type="InterPro" id="IPR011060">
    <property type="entry name" value="RibuloseP-bd_barrel"/>
</dbReference>
<feature type="binding site" evidence="9">
    <location>
        <position position="62"/>
    </location>
    <ligand>
        <name>substrate</name>
    </ligand>
</feature>
<sequence>MTSLSHKTYAERASIHPNLVARRFFETAEAKQSNLMVSADFTSTEALLHCADTLGPYMAVLKTHVDLIHDFGPATVEGLKTLSKKHNFMIFEDRKFVDIGNTVQKQYHGGALRISEFADIVNVSILGGEGIVEALSQVVAAPDFPYSKERAFIILADVTSKGSLATGYYTQKSVELARSHNDSFIGFIAMKSLADVESAVPEFPNEDFIIFTTGINQATKGDKLGQQYKTPTQAVQGGADFIIAGRGVYAAPDPCRSC</sequence>
<comment type="catalytic activity">
    <reaction evidence="10">
        <text>orotidine 5'-phosphate + H(+) = UMP + CO2</text>
        <dbReference type="Rhea" id="RHEA:11596"/>
        <dbReference type="ChEBI" id="CHEBI:15378"/>
        <dbReference type="ChEBI" id="CHEBI:16526"/>
        <dbReference type="ChEBI" id="CHEBI:57538"/>
        <dbReference type="ChEBI" id="CHEBI:57865"/>
        <dbReference type="EC" id="4.1.1.23"/>
    </reaction>
</comment>
<dbReference type="KEGG" id="psco:LY89DRAFT_214078"/>
<evidence type="ECO:0000259" key="11">
    <source>
        <dbReference type="SMART" id="SM00934"/>
    </source>
</evidence>
<keyword evidence="7 10" id="KW-0456">Lyase</keyword>
<evidence type="ECO:0000256" key="2">
    <source>
        <dbReference type="ARBA" id="ARBA00011018"/>
    </source>
</evidence>
<keyword evidence="5 10" id="KW-0210">Decarboxylase</keyword>
<dbReference type="GeneID" id="28815613"/>
<evidence type="ECO:0000256" key="3">
    <source>
        <dbReference type="ARBA" id="ARBA00012321"/>
    </source>
</evidence>
<dbReference type="Pfam" id="PF00215">
    <property type="entry name" value="OMPdecase"/>
    <property type="match status" value="1"/>
</dbReference>
<dbReference type="Proteomes" id="UP000070700">
    <property type="component" value="Unassembled WGS sequence"/>
</dbReference>
<dbReference type="InterPro" id="IPR014732">
    <property type="entry name" value="OMPdecase"/>
</dbReference>
<dbReference type="InterPro" id="IPR001754">
    <property type="entry name" value="OMPdeCOase_dom"/>
</dbReference>
<evidence type="ECO:0000256" key="9">
    <source>
        <dbReference type="PIRSR" id="PIRSR614732-2"/>
    </source>
</evidence>
<dbReference type="STRING" id="149040.A0A194WV54"/>
<dbReference type="EMBL" id="KQ947425">
    <property type="protein sequence ID" value="KUJ11848.1"/>
    <property type="molecule type" value="Genomic_DNA"/>
</dbReference>
<evidence type="ECO:0000256" key="10">
    <source>
        <dbReference type="RuleBase" id="RU000512"/>
    </source>
</evidence>
<organism evidence="12 13">
    <name type="scientific">Mollisia scopiformis</name>
    <name type="common">Conifer needle endophyte fungus</name>
    <name type="synonym">Phialocephala scopiformis</name>
    <dbReference type="NCBI Taxonomy" id="149040"/>
    <lineage>
        <taxon>Eukaryota</taxon>
        <taxon>Fungi</taxon>
        <taxon>Dikarya</taxon>
        <taxon>Ascomycota</taxon>
        <taxon>Pezizomycotina</taxon>
        <taxon>Leotiomycetes</taxon>
        <taxon>Helotiales</taxon>
        <taxon>Mollisiaceae</taxon>
        <taxon>Mollisia</taxon>
    </lineage>
</organism>
<dbReference type="SMART" id="SM00934">
    <property type="entry name" value="OMPdecase"/>
    <property type="match status" value="1"/>
</dbReference>
<dbReference type="UniPathway" id="UPA00070">
    <property type="reaction ID" value="UER00120"/>
</dbReference>
<dbReference type="GO" id="GO:0005829">
    <property type="term" value="C:cytosol"/>
    <property type="evidence" value="ECO:0007669"/>
    <property type="project" value="TreeGrafter"/>
</dbReference>
<evidence type="ECO:0000256" key="5">
    <source>
        <dbReference type="ARBA" id="ARBA00022793"/>
    </source>
</evidence>
<dbReference type="RefSeq" id="XP_018066203.1">
    <property type="nucleotide sequence ID" value="XM_018205887.1"/>
</dbReference>
<evidence type="ECO:0000313" key="13">
    <source>
        <dbReference type="Proteomes" id="UP000070700"/>
    </source>
</evidence>
<feature type="active site" description="For OMPdecase activity" evidence="8">
    <location>
        <position position="93"/>
    </location>
</feature>
<evidence type="ECO:0000256" key="4">
    <source>
        <dbReference type="ARBA" id="ARBA00021923"/>
    </source>
</evidence>
<dbReference type="SUPFAM" id="SSF51366">
    <property type="entry name" value="Ribulose-phoshate binding barrel"/>
    <property type="match status" value="1"/>
</dbReference>
<protein>
    <recommendedName>
        <fullName evidence="4 10">Orotidine 5'-phosphate decarboxylase</fullName>
        <ecNumber evidence="3 10">4.1.1.23</ecNumber>
    </recommendedName>
</protein>
<evidence type="ECO:0000313" key="12">
    <source>
        <dbReference type="EMBL" id="KUJ11848.1"/>
    </source>
</evidence>
<accession>A0A194WV54</accession>
<dbReference type="GO" id="GO:0004590">
    <property type="term" value="F:orotidine-5'-phosphate decarboxylase activity"/>
    <property type="evidence" value="ECO:0007669"/>
    <property type="project" value="UniProtKB-EC"/>
</dbReference>
<dbReference type="PANTHER" id="PTHR32119">
    <property type="entry name" value="OROTIDINE 5'-PHOSPHATE DECARBOXYLASE"/>
    <property type="match status" value="1"/>
</dbReference>
<dbReference type="FunCoup" id="A0A194WV54">
    <property type="interactions" value="1150"/>
</dbReference>
<gene>
    <name evidence="12" type="ORF">LY89DRAFT_214078</name>
</gene>
<dbReference type="FunFam" id="3.20.20.70:FF:000114">
    <property type="entry name" value="Decarboxylase,orotidine phosphate"/>
    <property type="match status" value="1"/>
</dbReference>
<name>A0A194WV54_MOLSC</name>
<evidence type="ECO:0000256" key="7">
    <source>
        <dbReference type="ARBA" id="ARBA00023239"/>
    </source>
</evidence>
<evidence type="ECO:0000256" key="6">
    <source>
        <dbReference type="ARBA" id="ARBA00022975"/>
    </source>
</evidence>
<keyword evidence="6 10" id="KW-0665">Pyrimidine biosynthesis</keyword>
<feature type="binding site" evidence="9">
    <location>
        <position position="245"/>
    </location>
    <ligand>
        <name>substrate</name>
    </ligand>
</feature>
<feature type="binding site" evidence="9">
    <location>
        <position position="159"/>
    </location>
    <ligand>
        <name>substrate</name>
    </ligand>
</feature>
<feature type="active site" description="For OMPdecase activity" evidence="8">
    <location>
        <position position="95"/>
    </location>
</feature>
<reference evidence="12 13" key="1">
    <citation type="submission" date="2015-10" db="EMBL/GenBank/DDBJ databases">
        <title>Full genome of DAOMC 229536 Phialocephala scopiformis, a fungal endophyte of spruce producing the potent anti-insectan compound rugulosin.</title>
        <authorList>
            <consortium name="DOE Joint Genome Institute"/>
            <person name="Walker A.K."/>
            <person name="Frasz S.L."/>
            <person name="Seifert K.A."/>
            <person name="Miller J.D."/>
            <person name="Mondo S.J."/>
            <person name="Labutti K."/>
            <person name="Lipzen A."/>
            <person name="Dockter R."/>
            <person name="Kennedy M."/>
            <person name="Grigoriev I.V."/>
            <person name="Spatafora J.W."/>
        </authorList>
    </citation>
    <scope>NUCLEOTIDE SEQUENCE [LARGE SCALE GENOMIC DNA]</scope>
    <source>
        <strain evidence="12 13">CBS 120377</strain>
    </source>
</reference>
<dbReference type="PROSITE" id="PS00156">
    <property type="entry name" value="OMPDECASE"/>
    <property type="match status" value="1"/>
</dbReference>
<comment type="pathway">
    <text evidence="1 10">Pyrimidine metabolism; UMP biosynthesis via de novo pathway; UMP from orotate: step 2/2.</text>
</comment>
<feature type="active site" description="For OMPdecase activity" evidence="8">
    <location>
        <position position="98"/>
    </location>
</feature>
<dbReference type="InterPro" id="IPR013785">
    <property type="entry name" value="Aldolase_TIM"/>
</dbReference>
<dbReference type="NCBIfam" id="TIGR01740">
    <property type="entry name" value="pyrF"/>
    <property type="match status" value="1"/>
</dbReference>
<dbReference type="AlphaFoldDB" id="A0A194WV54"/>
<dbReference type="EC" id="4.1.1.23" evidence="3 10"/>